<evidence type="ECO:0000256" key="5">
    <source>
        <dbReference type="ARBA" id="ARBA00022723"/>
    </source>
</evidence>
<dbReference type="InterPro" id="IPR023753">
    <property type="entry name" value="FAD/NAD-binding_dom"/>
</dbReference>
<accession>A0A8H7ASV0</accession>
<evidence type="ECO:0000256" key="6">
    <source>
        <dbReference type="ARBA" id="ARBA00022827"/>
    </source>
</evidence>
<proteinExistence type="inferred from homology"/>
<dbReference type="PANTHER" id="PTHR43557">
    <property type="entry name" value="APOPTOSIS-INDUCING FACTOR 1"/>
    <property type="match status" value="1"/>
</dbReference>
<keyword evidence="12" id="KW-1185">Reference proteome</keyword>
<dbReference type="AlphaFoldDB" id="A0A8H7ASV0"/>
<keyword evidence="3" id="KW-0285">Flavoprotein</keyword>
<dbReference type="GO" id="GO:0051537">
    <property type="term" value="F:2 iron, 2 sulfur cluster binding"/>
    <property type="evidence" value="ECO:0007669"/>
    <property type="project" value="UniProtKB-KW"/>
</dbReference>
<dbReference type="GO" id="GO:0016651">
    <property type="term" value="F:oxidoreductase activity, acting on NAD(P)H"/>
    <property type="evidence" value="ECO:0007669"/>
    <property type="project" value="TreeGrafter"/>
</dbReference>
<dbReference type="InterPro" id="IPR017941">
    <property type="entry name" value="Rieske_2Fe-2S"/>
</dbReference>
<evidence type="ECO:0000256" key="8">
    <source>
        <dbReference type="ARBA" id="ARBA00023004"/>
    </source>
</evidence>
<dbReference type="Gene3D" id="3.30.390.30">
    <property type="match status" value="1"/>
</dbReference>
<comment type="similarity">
    <text evidence="2">Belongs to the FAD-dependent oxidoreductase family.</text>
</comment>
<gene>
    <name evidence="11" type="ORF">GJ744_000797</name>
</gene>
<keyword evidence="6" id="KW-0274">FAD</keyword>
<dbReference type="PRINTS" id="PR00411">
    <property type="entry name" value="PNDRDTASEI"/>
</dbReference>
<evidence type="ECO:0000256" key="1">
    <source>
        <dbReference type="ARBA" id="ARBA00001974"/>
    </source>
</evidence>
<dbReference type="OrthoDB" id="6029at2759"/>
<keyword evidence="9" id="KW-0411">Iron-sulfur</keyword>
<keyword evidence="8" id="KW-0408">Iron</keyword>
<dbReference type="Proteomes" id="UP000606974">
    <property type="component" value="Unassembled WGS sequence"/>
</dbReference>
<reference evidence="11" key="1">
    <citation type="submission" date="2020-02" db="EMBL/GenBank/DDBJ databases">
        <authorList>
            <person name="Palmer J.M."/>
        </authorList>
    </citation>
    <scope>NUCLEOTIDE SEQUENCE</scope>
    <source>
        <strain evidence="11">EPUS1.4</strain>
        <tissue evidence="11">Thallus</tissue>
    </source>
</reference>
<dbReference type="InterPro" id="IPR050446">
    <property type="entry name" value="FAD-oxidoreductase/Apoptosis"/>
</dbReference>
<dbReference type="PANTHER" id="PTHR43557:SF2">
    <property type="entry name" value="RIESKE DOMAIN-CONTAINING PROTEIN-RELATED"/>
    <property type="match status" value="1"/>
</dbReference>
<dbReference type="Gene3D" id="3.50.50.60">
    <property type="entry name" value="FAD/NAD(P)-binding domain"/>
    <property type="match status" value="2"/>
</dbReference>
<dbReference type="GO" id="GO:0046872">
    <property type="term" value="F:metal ion binding"/>
    <property type="evidence" value="ECO:0007669"/>
    <property type="project" value="UniProtKB-KW"/>
</dbReference>
<evidence type="ECO:0000256" key="2">
    <source>
        <dbReference type="ARBA" id="ARBA00006442"/>
    </source>
</evidence>
<evidence type="ECO:0000256" key="9">
    <source>
        <dbReference type="ARBA" id="ARBA00023014"/>
    </source>
</evidence>
<comment type="cofactor">
    <cofactor evidence="1">
        <name>FAD</name>
        <dbReference type="ChEBI" id="CHEBI:57692"/>
    </cofactor>
</comment>
<keyword evidence="5" id="KW-0479">Metal-binding</keyword>
<dbReference type="GO" id="GO:0005737">
    <property type="term" value="C:cytoplasm"/>
    <property type="evidence" value="ECO:0007669"/>
    <property type="project" value="TreeGrafter"/>
</dbReference>
<comment type="caution">
    <text evidence="11">The sequence shown here is derived from an EMBL/GenBank/DDBJ whole genome shotgun (WGS) entry which is preliminary data.</text>
</comment>
<evidence type="ECO:0000313" key="11">
    <source>
        <dbReference type="EMBL" id="KAF7512536.1"/>
    </source>
</evidence>
<dbReference type="SUPFAM" id="SSF51905">
    <property type="entry name" value="FAD/NAD(P)-binding domain"/>
    <property type="match status" value="2"/>
</dbReference>
<evidence type="ECO:0000256" key="3">
    <source>
        <dbReference type="ARBA" id="ARBA00022630"/>
    </source>
</evidence>
<evidence type="ECO:0000259" key="10">
    <source>
        <dbReference type="PROSITE" id="PS51296"/>
    </source>
</evidence>
<dbReference type="InterPro" id="IPR036922">
    <property type="entry name" value="Rieske_2Fe-2S_sf"/>
</dbReference>
<dbReference type="Gene3D" id="2.102.10.10">
    <property type="entry name" value="Rieske [2Fe-2S] iron-sulphur domain"/>
    <property type="match status" value="1"/>
</dbReference>
<dbReference type="Pfam" id="PF00355">
    <property type="entry name" value="Rieske"/>
    <property type="match status" value="1"/>
</dbReference>
<evidence type="ECO:0000313" key="12">
    <source>
        <dbReference type="Proteomes" id="UP000606974"/>
    </source>
</evidence>
<organism evidence="11 12">
    <name type="scientific">Endocarpon pusillum</name>
    <dbReference type="NCBI Taxonomy" id="364733"/>
    <lineage>
        <taxon>Eukaryota</taxon>
        <taxon>Fungi</taxon>
        <taxon>Dikarya</taxon>
        <taxon>Ascomycota</taxon>
        <taxon>Pezizomycotina</taxon>
        <taxon>Eurotiomycetes</taxon>
        <taxon>Chaetothyriomycetidae</taxon>
        <taxon>Verrucariales</taxon>
        <taxon>Verrucariaceae</taxon>
        <taxon>Endocarpon</taxon>
    </lineage>
</organism>
<keyword evidence="4" id="KW-0001">2Fe-2S</keyword>
<sequence length="567" mass="61188">MPEYRLKDVSSLNLKNEDKVEAEAMPEFRLKDMSSLDLKNGDKVEAEVEGIEGAKVLLVKLDDKVQAMNAKCTHYGAPLKNGILTPEGRLTCPWHGACFNVMNGEIENAPAPDPLTKFDVLVKDGGVYIKGEEGSIKSGRRQPNVECSAQGQDKVVIVGGGSGTFGAVQQLRVSGYKGSITLIGHEPNLPIDRTKLSKALIPDPDKILLRTKEWYSKASIEVISDTVTAIDFSNRSVSTKSGSQIPYTKLILATGGTPRVLPLPGFKDLKNVFTLRTVNDVKDILAAVGEKKGKKVAIVGSSFIGMEVGNCLSKENTVTIIGMEKAPLERVMGEEVGKVFQKQLEKNGVQFYMGASVESATPSEKDKSVVGAVTLKDGASIEADLVILGVGVAPATEYLKDNDSIRLEKDGSLRVDENFRVEGLEDVFAIGDIATYPYHGPGGDGKPTRIEHWNVAQNHGRSVGHTIAKPTTDKPKHFIPVFWSALGSQLRYCGATPNGWDSLVLKGEPENGKFAAYYAKGDTVVAVGTMMMDPIMSKCAELMLRGKMPGRAELERGVNPLEVDLVG</sequence>
<keyword evidence="7" id="KW-0560">Oxidoreductase</keyword>
<dbReference type="SUPFAM" id="SSF50022">
    <property type="entry name" value="ISP domain"/>
    <property type="match status" value="1"/>
</dbReference>
<dbReference type="Pfam" id="PF07992">
    <property type="entry name" value="Pyr_redox_2"/>
    <property type="match status" value="1"/>
</dbReference>
<dbReference type="InterPro" id="IPR036188">
    <property type="entry name" value="FAD/NAD-bd_sf"/>
</dbReference>
<evidence type="ECO:0000256" key="7">
    <source>
        <dbReference type="ARBA" id="ARBA00023002"/>
    </source>
</evidence>
<protein>
    <recommendedName>
        <fullName evidence="10">Rieske domain-containing protein</fullName>
    </recommendedName>
</protein>
<dbReference type="InterPro" id="IPR016156">
    <property type="entry name" value="FAD/NAD-linked_Rdtase_dimer_sf"/>
</dbReference>
<dbReference type="PROSITE" id="PS51296">
    <property type="entry name" value="RIESKE"/>
    <property type="match status" value="1"/>
</dbReference>
<dbReference type="SUPFAM" id="SSF55424">
    <property type="entry name" value="FAD/NAD-linked reductases, dimerisation (C-terminal) domain"/>
    <property type="match status" value="1"/>
</dbReference>
<dbReference type="PRINTS" id="PR00368">
    <property type="entry name" value="FADPNR"/>
</dbReference>
<name>A0A8H7ASV0_9EURO</name>
<evidence type="ECO:0000256" key="4">
    <source>
        <dbReference type="ARBA" id="ARBA00022714"/>
    </source>
</evidence>
<feature type="domain" description="Rieske" evidence="10">
    <location>
        <begin position="30"/>
        <end position="129"/>
    </location>
</feature>
<dbReference type="EMBL" id="JAACFV010000011">
    <property type="protein sequence ID" value="KAF7512536.1"/>
    <property type="molecule type" value="Genomic_DNA"/>
</dbReference>